<accession>A0ABT9DP13</accession>
<dbReference type="Pfam" id="PF22871">
    <property type="entry name" value="AimR"/>
    <property type="match status" value="1"/>
</dbReference>
<evidence type="ECO:0000313" key="2">
    <source>
        <dbReference type="Proteomes" id="UP001177121"/>
    </source>
</evidence>
<dbReference type="SUPFAM" id="SSF48452">
    <property type="entry name" value="TPR-like"/>
    <property type="match status" value="1"/>
</dbReference>
<organism evidence="1 2">
    <name type="scientific">Bacillus cabrialesii subsp. tritici</name>
    <dbReference type="NCBI Taxonomy" id="2944916"/>
    <lineage>
        <taxon>Bacteria</taxon>
        <taxon>Bacillati</taxon>
        <taxon>Bacillota</taxon>
        <taxon>Bacilli</taxon>
        <taxon>Bacillales</taxon>
        <taxon>Bacillaceae</taxon>
        <taxon>Bacillus</taxon>
        <taxon>Bacillus cabrialesii</taxon>
    </lineage>
</organism>
<sequence>MGVNVQLRKKLKNGIENKRLTVQQLNEYLELKNCNPIYDFLNDKKDTFHDFGALIRLVKGIFPEEEYELMSDYILHLDPNKHSQVLRCGMEYADVNQLDELADEVAYRLLNSSNNHSKEWGSIYTLHRKLSKGEMEIHDAIRQTGRIRIHTPEMLVFSNAMLMYAYLNIGDFHLLKSTFDLLDIDELPEGYVKESYYGRTALLHANVSLNENNLLSARHYSSYVLEKANNNRFMVFGHLTSGNTYVFEDYDKAKDHYLKGLRYANTNPFHYYKLRLALCFLNNVWKKENEWVDFESNEVTDRIEVAYYYVNQNEEQKAIKVFQELDSRKIPKDDLGFLFYVKGLLHQEKSYFYESIEYFKKSGDKMFVNLPLMELKKQGENERLLQLLTI</sequence>
<comment type="caution">
    <text evidence="1">The sequence shown here is derived from an EMBL/GenBank/DDBJ whole genome shotgun (WGS) entry which is preliminary data.</text>
</comment>
<name>A0ABT9DP13_9BACI</name>
<gene>
    <name evidence="1" type="ORF">KHP33_016640</name>
</gene>
<keyword evidence="2" id="KW-1185">Reference proteome</keyword>
<evidence type="ECO:0000313" key="1">
    <source>
        <dbReference type="EMBL" id="MDO8226441.1"/>
    </source>
</evidence>
<keyword evidence="1" id="KW-0675">Receptor</keyword>
<proteinExistence type="predicted"/>
<dbReference type="RefSeq" id="WP_213401345.1">
    <property type="nucleotide sequence ID" value="NZ_JAHBMK020000001.1"/>
</dbReference>
<dbReference type="Gene3D" id="1.25.40.10">
    <property type="entry name" value="Tetratricopeptide repeat domain"/>
    <property type="match status" value="1"/>
</dbReference>
<protein>
    <submittedName>
        <fullName evidence="1">AimR family lysis-lysogeny pheromone receptor</fullName>
    </submittedName>
</protein>
<dbReference type="InterPro" id="IPR047705">
    <property type="entry name" value="AimR-like"/>
</dbReference>
<dbReference type="InterPro" id="IPR011990">
    <property type="entry name" value="TPR-like_helical_dom_sf"/>
</dbReference>
<dbReference type="EMBL" id="JAHBMK020000001">
    <property type="protein sequence ID" value="MDO8226441.1"/>
    <property type="molecule type" value="Genomic_DNA"/>
</dbReference>
<dbReference type="NCBIfam" id="NF038310">
    <property type="entry name" value="lysogeny_AimR"/>
    <property type="match status" value="1"/>
</dbReference>
<dbReference type="Proteomes" id="UP001177121">
    <property type="component" value="Unassembled WGS sequence"/>
</dbReference>
<reference evidence="1" key="1">
    <citation type="submission" date="2023-07" db="EMBL/GenBank/DDBJ databases">
        <title>Biological control against Fusarium languescens, the causal agent of wilt in Jalapeno peppers, by a novel bacterial subspecies: Bacillus cabrialesii subsp. tritici TSO2.</title>
        <authorList>
            <person name="Montoya-Martinez A.C."/>
            <person name="Figueroa-Brambila K.M."/>
            <person name="Escalante-Beltran A."/>
            <person name="Lopez-Montoya N.D."/>
            <person name="Valenzuela-Ruiz V."/>
            <person name="Parra-Cota F.I."/>
            <person name="Estrada Alvarado M.I."/>
            <person name="De Los Santos Villalobos S."/>
        </authorList>
    </citation>
    <scope>NUCLEOTIDE SEQUENCE</scope>
    <source>
        <strain evidence="1">TSO2</strain>
    </source>
</reference>